<dbReference type="RefSeq" id="WP_012735400.1">
    <property type="nucleotide sequence ID" value="NC_012726.1"/>
</dbReference>
<evidence type="ECO:0000313" key="1">
    <source>
        <dbReference type="EMBL" id="ACR40782.1"/>
    </source>
</evidence>
<evidence type="ECO:0000313" key="2">
    <source>
        <dbReference type="Proteomes" id="UP000001479"/>
    </source>
</evidence>
<name>C4KK41_SACI6</name>
<gene>
    <name evidence="1" type="ordered locus">M164_0148</name>
</gene>
<reference evidence="1 2" key="1">
    <citation type="journal article" date="2009" name="Proc. Natl. Acad. Sci. U.S.A.">
        <title>Biogeography of the Sulfolobus islandicus pan-genome.</title>
        <authorList>
            <person name="Reno M.L."/>
            <person name="Held N.L."/>
            <person name="Fields C.J."/>
            <person name="Burke P.V."/>
            <person name="Whitaker R.J."/>
        </authorList>
    </citation>
    <scope>NUCLEOTIDE SEQUENCE [LARGE SCALE GENOMIC DNA]</scope>
    <source>
        <strain evidence="2">M.16.4 / Kamchatka #3</strain>
    </source>
</reference>
<dbReference type="KEGG" id="sid:M164_0148"/>
<sequence>MSWLKKEGYTKPIEARRFAYILEIPQTAVEKFNVGPLTRYKMSLKKLDLIIRFIDDFRIAGTYVLSKKNAYYIPIPWDLASTHVILPNCVYKVELYEKGIVYRHAGTFLKGKIVDDTEKHALYFALLDSEEKKFS</sequence>
<protein>
    <submittedName>
        <fullName evidence="1">Uncharacterized protein</fullName>
    </submittedName>
</protein>
<dbReference type="GeneID" id="84060622"/>
<dbReference type="AlphaFoldDB" id="C4KK41"/>
<organism evidence="1 2">
    <name type="scientific">Saccharolobus islandicus (strain M.16.4 / Kamchatka #3)</name>
    <name type="common">Sulfolobus islandicus</name>
    <dbReference type="NCBI Taxonomy" id="426118"/>
    <lineage>
        <taxon>Archaea</taxon>
        <taxon>Thermoproteota</taxon>
        <taxon>Thermoprotei</taxon>
        <taxon>Sulfolobales</taxon>
        <taxon>Sulfolobaceae</taxon>
        <taxon>Saccharolobus</taxon>
    </lineage>
</organism>
<dbReference type="EMBL" id="CP001402">
    <property type="protein sequence ID" value="ACR40782.1"/>
    <property type="molecule type" value="Genomic_DNA"/>
</dbReference>
<accession>C4KK41</accession>
<dbReference type="HOGENOM" id="CLU_1881166_0_0_2"/>
<dbReference type="Proteomes" id="UP000001479">
    <property type="component" value="Chromosome"/>
</dbReference>
<proteinExistence type="predicted"/>